<proteinExistence type="predicted"/>
<keyword evidence="2" id="KW-0808">Transferase</keyword>
<feature type="domain" description="Glycosyltransferase subfamily 4-like N-terminal" evidence="1">
    <location>
        <begin position="14"/>
        <end position="164"/>
    </location>
</feature>
<dbReference type="PANTHER" id="PTHR45947:SF3">
    <property type="entry name" value="SULFOQUINOVOSYL TRANSFERASE SQD2"/>
    <property type="match status" value="1"/>
</dbReference>
<dbReference type="InterPro" id="IPR050194">
    <property type="entry name" value="Glycosyltransferase_grp1"/>
</dbReference>
<evidence type="ECO:0000313" key="3">
    <source>
        <dbReference type="Proteomes" id="UP000242930"/>
    </source>
</evidence>
<dbReference type="GO" id="GO:0016757">
    <property type="term" value="F:glycosyltransferase activity"/>
    <property type="evidence" value="ECO:0007669"/>
    <property type="project" value="TreeGrafter"/>
</dbReference>
<dbReference type="RefSeq" id="WP_090307643.1">
    <property type="nucleotide sequence ID" value="NZ_FNZE01000003.1"/>
</dbReference>
<dbReference type="EMBL" id="FNZE01000003">
    <property type="protein sequence ID" value="SEI91507.1"/>
    <property type="molecule type" value="Genomic_DNA"/>
</dbReference>
<dbReference type="Proteomes" id="UP000242930">
    <property type="component" value="Unassembled WGS sequence"/>
</dbReference>
<gene>
    <name evidence="2" type="ORF">SAMN05216201_10392</name>
</gene>
<dbReference type="STRING" id="915471.SAMN05216201_10392"/>
<dbReference type="InterPro" id="IPR028098">
    <property type="entry name" value="Glyco_trans_4-like_N"/>
</dbReference>
<sequence length="348" mass="39018">MRLLIVSDTWEPRVSGVTTCLRALADELQALGHEVRVLSPLDFHAVPCPGYPEILLVWNLWRVADKIREFAPDAVHLATEGPLGWAARRWLQRHGLAFSTAMHTRFPEFVHARWPVIPLSWGYAWLRAFHRPSGAVLVSTVRMQLEFAQLGFSRLVLWRKGVDIGQFKPRVEPQAEHERVFLYVGRLAPEKNLEAFFELDLPGEMRVVGDGPLRAELERRYPHVRFLGYLRGEALAQAYRSASVLVFPSRTDTLGMVMLEALACGTPVAAFPVSGPLDVLRQGVSGVMDEDLQRACLQALSLDRSQCVAEAQRQSWQASALEFLARQPRLDGGPCVSAEQLRAERAAP</sequence>
<dbReference type="AlphaFoldDB" id="A0A1H6UP07"/>
<name>A0A1H6UP07_9PSED</name>
<protein>
    <submittedName>
        <fullName evidence="2">Glycosyltransferase involved in cell wall bisynthesis</fullName>
    </submittedName>
</protein>
<dbReference type="SUPFAM" id="SSF53756">
    <property type="entry name" value="UDP-Glycosyltransferase/glycogen phosphorylase"/>
    <property type="match status" value="1"/>
</dbReference>
<dbReference type="OrthoDB" id="9802525at2"/>
<dbReference type="Pfam" id="PF13692">
    <property type="entry name" value="Glyco_trans_1_4"/>
    <property type="match status" value="1"/>
</dbReference>
<organism evidence="2 3">
    <name type="scientific">Pseudomonas linyingensis</name>
    <dbReference type="NCBI Taxonomy" id="915471"/>
    <lineage>
        <taxon>Bacteria</taxon>
        <taxon>Pseudomonadati</taxon>
        <taxon>Pseudomonadota</taxon>
        <taxon>Gammaproteobacteria</taxon>
        <taxon>Pseudomonadales</taxon>
        <taxon>Pseudomonadaceae</taxon>
        <taxon>Pseudomonas</taxon>
    </lineage>
</organism>
<dbReference type="Gene3D" id="3.40.50.2000">
    <property type="entry name" value="Glycogen Phosphorylase B"/>
    <property type="match status" value="2"/>
</dbReference>
<dbReference type="CDD" id="cd03814">
    <property type="entry name" value="GT4-like"/>
    <property type="match status" value="1"/>
</dbReference>
<evidence type="ECO:0000313" key="2">
    <source>
        <dbReference type="EMBL" id="SEI91507.1"/>
    </source>
</evidence>
<evidence type="ECO:0000259" key="1">
    <source>
        <dbReference type="Pfam" id="PF13439"/>
    </source>
</evidence>
<dbReference type="Pfam" id="PF13439">
    <property type="entry name" value="Glyco_transf_4"/>
    <property type="match status" value="1"/>
</dbReference>
<reference evidence="3" key="1">
    <citation type="submission" date="2016-10" db="EMBL/GenBank/DDBJ databases">
        <authorList>
            <person name="Varghese N."/>
            <person name="Submissions S."/>
        </authorList>
    </citation>
    <scope>NUCLEOTIDE SEQUENCE [LARGE SCALE GENOMIC DNA]</scope>
    <source>
        <strain evidence="3">LMG 25967</strain>
    </source>
</reference>
<dbReference type="PANTHER" id="PTHR45947">
    <property type="entry name" value="SULFOQUINOVOSYL TRANSFERASE SQD2"/>
    <property type="match status" value="1"/>
</dbReference>
<keyword evidence="3" id="KW-1185">Reference proteome</keyword>
<accession>A0A1H6UP07</accession>